<evidence type="ECO:0000256" key="9">
    <source>
        <dbReference type="ARBA" id="ARBA00038478"/>
    </source>
</evidence>
<gene>
    <name evidence="11" type="ORF">IAB08_01765</name>
</gene>
<dbReference type="EMBL" id="JADIMZ010000026">
    <property type="protein sequence ID" value="MBO8432006.1"/>
    <property type="molecule type" value="Genomic_DNA"/>
</dbReference>
<reference evidence="11" key="1">
    <citation type="submission" date="2020-10" db="EMBL/GenBank/DDBJ databases">
        <authorList>
            <person name="Gilroy R."/>
        </authorList>
    </citation>
    <scope>NUCLEOTIDE SEQUENCE</scope>
    <source>
        <strain evidence="11">2889</strain>
    </source>
</reference>
<dbReference type="GO" id="GO:0005945">
    <property type="term" value="C:6-phosphofructokinase complex"/>
    <property type="evidence" value="ECO:0007669"/>
    <property type="project" value="TreeGrafter"/>
</dbReference>
<evidence type="ECO:0000313" key="11">
    <source>
        <dbReference type="EMBL" id="MBO8432006.1"/>
    </source>
</evidence>
<evidence type="ECO:0000256" key="8">
    <source>
        <dbReference type="ARBA" id="ARBA00023152"/>
    </source>
</evidence>
<evidence type="ECO:0000313" key="12">
    <source>
        <dbReference type="Proteomes" id="UP000823612"/>
    </source>
</evidence>
<feature type="domain" description="Phosphofructokinase" evidence="10">
    <location>
        <begin position="13"/>
        <end position="330"/>
    </location>
</feature>
<evidence type="ECO:0000259" key="10">
    <source>
        <dbReference type="Pfam" id="PF00365"/>
    </source>
</evidence>
<evidence type="ECO:0000256" key="5">
    <source>
        <dbReference type="ARBA" id="ARBA00022723"/>
    </source>
</evidence>
<comment type="similarity">
    <text evidence="9">Belongs to the phosphofructokinase type A (PFKA) family.</text>
</comment>
<dbReference type="PIRSF" id="PIRSF000532">
    <property type="entry name" value="ATP_PFK_prok"/>
    <property type="match status" value="1"/>
</dbReference>
<dbReference type="InterPro" id="IPR012003">
    <property type="entry name" value="ATP_PFK_prok-type"/>
</dbReference>
<dbReference type="GO" id="GO:0006002">
    <property type="term" value="P:fructose 6-phosphate metabolic process"/>
    <property type="evidence" value="ECO:0007669"/>
    <property type="project" value="InterPro"/>
</dbReference>
<dbReference type="GO" id="GO:0046872">
    <property type="term" value="F:metal ion binding"/>
    <property type="evidence" value="ECO:0007669"/>
    <property type="project" value="UniProtKB-KW"/>
</dbReference>
<comment type="pathway">
    <text evidence="2">Carbohydrate degradation; glycolysis; D-glyceraldehyde 3-phosphate and glycerone phosphate from D-glucose: step 3/4.</text>
</comment>
<dbReference type="GO" id="GO:0003872">
    <property type="term" value="F:6-phosphofructokinase activity"/>
    <property type="evidence" value="ECO:0007669"/>
    <property type="project" value="InterPro"/>
</dbReference>
<reference evidence="11" key="2">
    <citation type="journal article" date="2021" name="PeerJ">
        <title>Extensive microbial diversity within the chicken gut microbiome revealed by metagenomics and culture.</title>
        <authorList>
            <person name="Gilroy R."/>
            <person name="Ravi A."/>
            <person name="Getino M."/>
            <person name="Pursley I."/>
            <person name="Horton D.L."/>
            <person name="Alikhan N.F."/>
            <person name="Baker D."/>
            <person name="Gharbi K."/>
            <person name="Hall N."/>
            <person name="Watson M."/>
            <person name="Adriaenssens E.M."/>
            <person name="Foster-Nyarko E."/>
            <person name="Jarju S."/>
            <person name="Secka A."/>
            <person name="Antonio M."/>
            <person name="Oren A."/>
            <person name="Chaudhuri R.R."/>
            <person name="La Ragione R."/>
            <person name="Hildebrand F."/>
            <person name="Pallen M.J."/>
        </authorList>
    </citation>
    <scope>NUCLEOTIDE SEQUENCE</scope>
    <source>
        <strain evidence="11">2889</strain>
    </source>
</reference>
<comment type="caution">
    <text evidence="11">The sequence shown here is derived from an EMBL/GenBank/DDBJ whole genome shotgun (WGS) entry which is preliminary data.</text>
</comment>
<keyword evidence="5" id="KW-0479">Metal-binding</keyword>
<feature type="non-terminal residue" evidence="11">
    <location>
        <position position="386"/>
    </location>
</feature>
<keyword evidence="7" id="KW-0460">Magnesium</keyword>
<dbReference type="GO" id="GO:0061621">
    <property type="term" value="P:canonical glycolysis"/>
    <property type="evidence" value="ECO:0007669"/>
    <property type="project" value="TreeGrafter"/>
</dbReference>
<comment type="cofactor">
    <cofactor evidence="1">
        <name>Mg(2+)</name>
        <dbReference type="ChEBI" id="CHEBI:18420"/>
    </cofactor>
</comment>
<keyword evidence="4" id="KW-0808">Transferase</keyword>
<keyword evidence="6" id="KW-0418">Kinase</keyword>
<keyword evidence="8" id="KW-0324">Glycolysis</keyword>
<dbReference type="InterPro" id="IPR035966">
    <property type="entry name" value="PKF_sf"/>
</dbReference>
<sequence>MGLDHKLFHGKTLAILSGGGDTPAINSSIESVRNRASILGYKVYGIRQGWKGLLGDGQVVDLTCQPYNGLYGGTALGSSRTNPFSSKEGENRVEQILRNLERYKIDVLVTIGGDDTNGAAKKLYETEGIPVIGFPKTIDNDLRTRTMHHYNGQDIEAVICPGFPSAARTVTRLTNMLRTTTESHKRVMVMEVMGRDAGWLTATAMHGGADMVLIPECPMTAERKEFFFERVKELYMRNRKRCLVIAVSEGTRWYDDETGKVDVVYASSEKDEYGHARFGGVSGVIANEISRRLGLDARSQISGYYARAGECREYDRRLTSTLADKVVDLLLRQAYGQMPVLNKVVHYDALEEFNTSSIDMGSIGNIPLPDVYYDKNTFSVTDAYRD</sequence>
<dbReference type="AlphaFoldDB" id="A0A9D9H0N7"/>
<dbReference type="GO" id="GO:0016208">
    <property type="term" value="F:AMP binding"/>
    <property type="evidence" value="ECO:0007669"/>
    <property type="project" value="TreeGrafter"/>
</dbReference>
<dbReference type="InterPro" id="IPR022953">
    <property type="entry name" value="ATP_PFK"/>
</dbReference>
<evidence type="ECO:0000256" key="3">
    <source>
        <dbReference type="ARBA" id="ARBA00022490"/>
    </source>
</evidence>
<evidence type="ECO:0000256" key="1">
    <source>
        <dbReference type="ARBA" id="ARBA00001946"/>
    </source>
</evidence>
<dbReference type="Gene3D" id="3.40.50.460">
    <property type="entry name" value="Phosphofructokinase domain"/>
    <property type="match status" value="1"/>
</dbReference>
<dbReference type="InterPro" id="IPR000023">
    <property type="entry name" value="Phosphofructokinase_dom"/>
</dbReference>
<organism evidence="11 12">
    <name type="scientific">Candidatus Pullibacteroides excrementavium</name>
    <dbReference type="NCBI Taxonomy" id="2840905"/>
    <lineage>
        <taxon>Bacteria</taxon>
        <taxon>Pseudomonadati</taxon>
        <taxon>Bacteroidota</taxon>
        <taxon>Bacteroidia</taxon>
        <taxon>Bacteroidales</taxon>
        <taxon>Candidatus Pullibacteroides</taxon>
    </lineage>
</organism>
<dbReference type="Gene3D" id="3.40.50.450">
    <property type="match status" value="1"/>
</dbReference>
<accession>A0A9D9H0N7</accession>
<name>A0A9D9H0N7_9BACT</name>
<protein>
    <submittedName>
        <fullName evidence="11">6-phosphofructokinase</fullName>
    </submittedName>
</protein>
<dbReference type="PRINTS" id="PR00476">
    <property type="entry name" value="PHFRCTKINASE"/>
</dbReference>
<dbReference type="GO" id="GO:0070095">
    <property type="term" value="F:fructose-6-phosphate binding"/>
    <property type="evidence" value="ECO:0007669"/>
    <property type="project" value="TreeGrafter"/>
</dbReference>
<dbReference type="GO" id="GO:0005524">
    <property type="term" value="F:ATP binding"/>
    <property type="evidence" value="ECO:0007669"/>
    <property type="project" value="InterPro"/>
</dbReference>
<proteinExistence type="inferred from homology"/>
<dbReference type="GO" id="GO:0048029">
    <property type="term" value="F:monosaccharide binding"/>
    <property type="evidence" value="ECO:0007669"/>
    <property type="project" value="TreeGrafter"/>
</dbReference>
<dbReference type="GO" id="GO:0030388">
    <property type="term" value="P:fructose 1,6-bisphosphate metabolic process"/>
    <property type="evidence" value="ECO:0007669"/>
    <property type="project" value="TreeGrafter"/>
</dbReference>
<dbReference type="GO" id="GO:0042802">
    <property type="term" value="F:identical protein binding"/>
    <property type="evidence" value="ECO:0007669"/>
    <property type="project" value="TreeGrafter"/>
</dbReference>
<dbReference type="SUPFAM" id="SSF53784">
    <property type="entry name" value="Phosphofructokinase"/>
    <property type="match status" value="1"/>
</dbReference>
<dbReference type="Pfam" id="PF00365">
    <property type="entry name" value="PFK"/>
    <property type="match status" value="1"/>
</dbReference>
<dbReference type="PANTHER" id="PTHR13697:SF52">
    <property type="entry name" value="ATP-DEPENDENT 6-PHOSPHOFRUCTOKINASE 3"/>
    <property type="match status" value="1"/>
</dbReference>
<dbReference type="PANTHER" id="PTHR13697">
    <property type="entry name" value="PHOSPHOFRUCTOKINASE"/>
    <property type="match status" value="1"/>
</dbReference>
<evidence type="ECO:0000256" key="7">
    <source>
        <dbReference type="ARBA" id="ARBA00022842"/>
    </source>
</evidence>
<keyword evidence="3" id="KW-0963">Cytoplasm</keyword>
<evidence type="ECO:0000256" key="2">
    <source>
        <dbReference type="ARBA" id="ARBA00004679"/>
    </source>
</evidence>
<evidence type="ECO:0000256" key="6">
    <source>
        <dbReference type="ARBA" id="ARBA00022777"/>
    </source>
</evidence>
<dbReference type="Proteomes" id="UP000823612">
    <property type="component" value="Unassembled WGS sequence"/>
</dbReference>
<evidence type="ECO:0000256" key="4">
    <source>
        <dbReference type="ARBA" id="ARBA00022679"/>
    </source>
</evidence>